<proteinExistence type="inferred from homology"/>
<sequence>MRRDIQQVLERWGTWARDNNTGIDWSPIAAGFKGLLPLRPSMRPSCSDEDGRSIDNCVSQLQKVRQPEELSLIIAYYVKGYSKRAIARRRRVDERLIRAKLLIAEGFIDGCLSLLAVRLDMDPEVKMYSPQKSEKRISAVRKKFVNMI</sequence>
<dbReference type="Proteomes" id="UP000229055">
    <property type="component" value="Chromosome"/>
</dbReference>
<keyword evidence="4" id="KW-0804">Transcription</keyword>
<keyword evidence="3" id="KW-0238">DNA-binding</keyword>
<dbReference type="GO" id="GO:0003677">
    <property type="term" value="F:DNA binding"/>
    <property type="evidence" value="ECO:0007669"/>
    <property type="project" value="UniProtKB-KW"/>
</dbReference>
<evidence type="ECO:0000256" key="2">
    <source>
        <dbReference type="ARBA" id="ARBA00023015"/>
    </source>
</evidence>
<evidence type="ECO:0000313" key="6">
    <source>
        <dbReference type="Proteomes" id="UP000229055"/>
    </source>
</evidence>
<evidence type="ECO:0000256" key="3">
    <source>
        <dbReference type="ARBA" id="ARBA00023125"/>
    </source>
</evidence>
<accession>A0A2D3TDI6</accession>
<protein>
    <submittedName>
        <fullName evidence="5">Antitermination protein Q</fullName>
    </submittedName>
</protein>
<dbReference type="GO" id="GO:0060567">
    <property type="term" value="P:negative regulation of termination of DNA-templated transcription"/>
    <property type="evidence" value="ECO:0007669"/>
    <property type="project" value="InterPro"/>
</dbReference>
<dbReference type="EMBL" id="CP017613">
    <property type="protein sequence ID" value="ATW33877.1"/>
    <property type="molecule type" value="Genomic_DNA"/>
</dbReference>
<name>A0A2D3TDI6_9ENTR</name>
<comment type="similarity">
    <text evidence="1">Belongs to the phage antitermination Q type 1 family.</text>
</comment>
<organism evidence="5 6">
    <name type="scientific">Candidatus Williamhamiltonella defendens</name>
    <dbReference type="NCBI Taxonomy" id="138072"/>
    <lineage>
        <taxon>Bacteria</taxon>
        <taxon>Pseudomonadati</taxon>
        <taxon>Pseudomonadota</taxon>
        <taxon>Gammaproteobacteria</taxon>
        <taxon>Enterobacterales</taxon>
        <taxon>Enterobacteriaceae</taxon>
        <taxon>aphid secondary symbionts</taxon>
        <taxon>Candidatus Williamhamiltonella</taxon>
    </lineage>
</organism>
<evidence type="ECO:0000313" key="5">
    <source>
        <dbReference type="EMBL" id="ATW33877.1"/>
    </source>
</evidence>
<evidence type="ECO:0000256" key="4">
    <source>
        <dbReference type="ARBA" id="ARBA00023163"/>
    </source>
</evidence>
<gene>
    <name evidence="5" type="ORF">BJP43_05920</name>
</gene>
<reference evidence="6" key="2">
    <citation type="submission" date="2017-11" db="EMBL/GenBank/DDBJ databases">
        <title>PacBio sequencing of new strain of the secondary endosymbiont Candidatus Hamiltonella defensa.</title>
        <authorList>
            <person name="Strand M.R."/>
            <person name="Oliver K."/>
        </authorList>
    </citation>
    <scope>NUCLEOTIDE SEQUENCE [LARGE SCALE GENOMIC DNA]</scope>
    <source>
        <strain evidence="6">ZA17</strain>
    </source>
</reference>
<dbReference type="Pfam" id="PF06530">
    <property type="entry name" value="Phage_antitermQ"/>
    <property type="match status" value="1"/>
</dbReference>
<evidence type="ECO:0000256" key="1">
    <source>
        <dbReference type="ARBA" id="ARBA00010234"/>
    </source>
</evidence>
<dbReference type="RefSeq" id="WP_100096559.1">
    <property type="nucleotide sequence ID" value="NZ_CAWNYN010000001.1"/>
</dbReference>
<keyword evidence="2" id="KW-0805">Transcription regulation</keyword>
<reference evidence="6" key="1">
    <citation type="submission" date="2016-10" db="EMBL/GenBank/DDBJ databases">
        <authorList>
            <person name="Chevignon G."/>
        </authorList>
    </citation>
    <scope>NUCLEOTIDE SEQUENCE [LARGE SCALE GENOMIC DNA]</scope>
    <source>
        <strain evidence="6">ZA17</strain>
    </source>
</reference>
<dbReference type="AlphaFoldDB" id="A0A2D3TDI6"/>
<dbReference type="InterPro" id="IPR010534">
    <property type="entry name" value="Phage_933W_GpQ"/>
</dbReference>